<evidence type="ECO:0000313" key="2">
    <source>
        <dbReference type="EMBL" id="QHT75261.1"/>
    </source>
</evidence>
<proteinExistence type="predicted"/>
<dbReference type="EMBL" id="MN739865">
    <property type="protein sequence ID" value="QHT75261.1"/>
    <property type="molecule type" value="Genomic_DNA"/>
</dbReference>
<protein>
    <submittedName>
        <fullName evidence="2">Uncharacterized protein</fullName>
    </submittedName>
</protein>
<reference evidence="2" key="1">
    <citation type="journal article" date="2020" name="Nature">
        <title>Giant virus diversity and host interactions through global metagenomics.</title>
        <authorList>
            <person name="Schulz F."/>
            <person name="Roux S."/>
            <person name="Paez-Espino D."/>
            <person name="Jungbluth S."/>
            <person name="Walsh D.A."/>
            <person name="Denef V.J."/>
            <person name="McMahon K.D."/>
            <person name="Konstantinidis K.T."/>
            <person name="Eloe-Fadrosh E.A."/>
            <person name="Kyrpides N.C."/>
            <person name="Woyke T."/>
        </authorList>
    </citation>
    <scope>NUCLEOTIDE SEQUENCE</scope>
    <source>
        <strain evidence="2">GVMAG-M-3300023179-63</strain>
    </source>
</reference>
<evidence type="ECO:0000256" key="1">
    <source>
        <dbReference type="SAM" id="MobiDB-lite"/>
    </source>
</evidence>
<feature type="compositionally biased region" description="Acidic residues" evidence="1">
    <location>
        <begin position="245"/>
        <end position="260"/>
    </location>
</feature>
<feature type="region of interest" description="Disordered" evidence="1">
    <location>
        <begin position="238"/>
        <end position="260"/>
    </location>
</feature>
<dbReference type="AlphaFoldDB" id="A0A6C0H3Y4"/>
<sequence>MTKYKKLVKKRSLRYKNCKTHRRKGRKAGAGGTWRRRIGNLLGTGRVSSLLHRVGAPLARRTRRRTESPTITMHNLSTHVDDLRTLYGTWRNDDALNTAIRLGERACSILDDEIRHERIGAEVDLKEVQTRGSVSLNEPEISSHTAIWIYLIRKYILLIKRLETIAHSVWRGYFHIRSKNKDKSLEKHFIVDIQEYKTLVTRIKDIEQQIEEILDQIDEDICPVLPYNEAIKQLYGNNYDKDYDDKDNDDKDDDDKDDDD</sequence>
<name>A0A6C0H3Y4_9ZZZZ</name>
<organism evidence="2">
    <name type="scientific">viral metagenome</name>
    <dbReference type="NCBI Taxonomy" id="1070528"/>
    <lineage>
        <taxon>unclassified sequences</taxon>
        <taxon>metagenomes</taxon>
        <taxon>organismal metagenomes</taxon>
    </lineage>
</organism>
<accession>A0A6C0H3Y4</accession>